<name>A0A182U2K2_9DIPT</name>
<evidence type="ECO:0000313" key="1">
    <source>
        <dbReference type="EnsemblMetazoa" id="AMEC012735-PA"/>
    </source>
</evidence>
<proteinExistence type="predicted"/>
<dbReference type="AlphaFoldDB" id="A0A182U2K2"/>
<organism evidence="1 2">
    <name type="scientific">Anopheles melas</name>
    <dbReference type="NCBI Taxonomy" id="34690"/>
    <lineage>
        <taxon>Eukaryota</taxon>
        <taxon>Metazoa</taxon>
        <taxon>Ecdysozoa</taxon>
        <taxon>Arthropoda</taxon>
        <taxon>Hexapoda</taxon>
        <taxon>Insecta</taxon>
        <taxon>Pterygota</taxon>
        <taxon>Neoptera</taxon>
        <taxon>Endopterygota</taxon>
        <taxon>Diptera</taxon>
        <taxon>Nematocera</taxon>
        <taxon>Culicoidea</taxon>
        <taxon>Culicidae</taxon>
        <taxon>Anophelinae</taxon>
        <taxon>Anopheles</taxon>
    </lineage>
</organism>
<keyword evidence="2" id="KW-1185">Reference proteome</keyword>
<sequence length="127" mass="14986">MLGRSKENQYPCHILDGLRSLRWPSAGLRAEIVVVTPSLPPRGIITRWQTGQVLERTLDCWRDRWWRRQVITERLETVLVRNVLHPNELPVRCGVRILSLSHLRKRRSCLVAMRRTSPFNLLRQDEV</sequence>
<dbReference type="VEuPathDB" id="VectorBase:AMEC012735"/>
<dbReference type="EnsemblMetazoa" id="AMEC012735-RA">
    <property type="protein sequence ID" value="AMEC012735-PA"/>
    <property type="gene ID" value="AMEC012735"/>
</dbReference>
<reference evidence="2" key="1">
    <citation type="submission" date="2014-01" db="EMBL/GenBank/DDBJ databases">
        <title>The Genome Sequence of Anopheles melas CM1001059_A (V2).</title>
        <authorList>
            <consortium name="The Broad Institute Genomics Platform"/>
            <person name="Neafsey D.E."/>
            <person name="Besansky N."/>
            <person name="Howell P."/>
            <person name="Walton C."/>
            <person name="Young S.K."/>
            <person name="Zeng Q."/>
            <person name="Gargeya S."/>
            <person name="Fitzgerald M."/>
            <person name="Haas B."/>
            <person name="Abouelleil A."/>
            <person name="Allen A.W."/>
            <person name="Alvarado L."/>
            <person name="Arachchi H.M."/>
            <person name="Berlin A.M."/>
            <person name="Chapman S.B."/>
            <person name="Gainer-Dewar J."/>
            <person name="Goldberg J."/>
            <person name="Griggs A."/>
            <person name="Gujja S."/>
            <person name="Hansen M."/>
            <person name="Howarth C."/>
            <person name="Imamovic A."/>
            <person name="Ireland A."/>
            <person name="Larimer J."/>
            <person name="McCowan C."/>
            <person name="Murphy C."/>
            <person name="Pearson M."/>
            <person name="Poon T.W."/>
            <person name="Priest M."/>
            <person name="Roberts A."/>
            <person name="Saif S."/>
            <person name="Shea T."/>
            <person name="Sisk P."/>
            <person name="Sykes S."/>
            <person name="Wortman J."/>
            <person name="Nusbaum C."/>
            <person name="Birren B."/>
        </authorList>
    </citation>
    <scope>NUCLEOTIDE SEQUENCE [LARGE SCALE GENOMIC DNA]</scope>
    <source>
        <strain evidence="2">CM1001059</strain>
    </source>
</reference>
<protein>
    <submittedName>
        <fullName evidence="1">Uncharacterized protein</fullName>
    </submittedName>
</protein>
<dbReference type="Proteomes" id="UP000075902">
    <property type="component" value="Unassembled WGS sequence"/>
</dbReference>
<accession>A0A182U2K2</accession>
<reference evidence="1" key="2">
    <citation type="submission" date="2020-05" db="UniProtKB">
        <authorList>
            <consortium name="EnsemblMetazoa"/>
        </authorList>
    </citation>
    <scope>IDENTIFICATION</scope>
    <source>
        <strain evidence="1">CM1001059</strain>
    </source>
</reference>
<evidence type="ECO:0000313" key="2">
    <source>
        <dbReference type="Proteomes" id="UP000075902"/>
    </source>
</evidence>